<protein>
    <submittedName>
        <fullName evidence="1">Uncharacterized protein</fullName>
    </submittedName>
</protein>
<name>A0A0F9S5N7_9ZZZZ</name>
<comment type="caution">
    <text evidence="1">The sequence shown here is derived from an EMBL/GenBank/DDBJ whole genome shotgun (WGS) entry which is preliminary data.</text>
</comment>
<reference evidence="1" key="1">
    <citation type="journal article" date="2015" name="Nature">
        <title>Complex archaea that bridge the gap between prokaryotes and eukaryotes.</title>
        <authorList>
            <person name="Spang A."/>
            <person name="Saw J.H."/>
            <person name="Jorgensen S.L."/>
            <person name="Zaremba-Niedzwiedzka K."/>
            <person name="Martijn J."/>
            <person name="Lind A.E."/>
            <person name="van Eijk R."/>
            <person name="Schleper C."/>
            <person name="Guy L."/>
            <person name="Ettema T.J."/>
        </authorList>
    </citation>
    <scope>NUCLEOTIDE SEQUENCE</scope>
</reference>
<gene>
    <name evidence="1" type="ORF">LCGC14_0561030</name>
</gene>
<evidence type="ECO:0000313" key="1">
    <source>
        <dbReference type="EMBL" id="KKN57557.1"/>
    </source>
</evidence>
<dbReference type="AlphaFoldDB" id="A0A0F9S5N7"/>
<sequence length="62" mass="7232">MKARTLIDKNWNLFTAMTQEDGRDIVFRLLGYLEVAKDWQMTKPKLVEFIAKQASELQASRS</sequence>
<accession>A0A0F9S5N7</accession>
<proteinExistence type="predicted"/>
<dbReference type="EMBL" id="LAZR01000798">
    <property type="protein sequence ID" value="KKN57557.1"/>
    <property type="molecule type" value="Genomic_DNA"/>
</dbReference>
<organism evidence="1">
    <name type="scientific">marine sediment metagenome</name>
    <dbReference type="NCBI Taxonomy" id="412755"/>
    <lineage>
        <taxon>unclassified sequences</taxon>
        <taxon>metagenomes</taxon>
        <taxon>ecological metagenomes</taxon>
    </lineage>
</organism>